<protein>
    <submittedName>
        <fullName evidence="2">Uncharacterized protein</fullName>
    </submittedName>
</protein>
<keyword evidence="1" id="KW-0732">Signal</keyword>
<dbReference type="AlphaFoldDB" id="A0A3L8PIF2"/>
<gene>
    <name evidence="2" type="ORF">D9V41_13860</name>
</gene>
<evidence type="ECO:0000256" key="1">
    <source>
        <dbReference type="SAM" id="SignalP"/>
    </source>
</evidence>
<accession>A0A3L8PIF2</accession>
<organism evidence="2 3">
    <name type="scientific">Aeromicrobium phragmitis</name>
    <dbReference type="NCBI Taxonomy" id="2478914"/>
    <lineage>
        <taxon>Bacteria</taxon>
        <taxon>Bacillati</taxon>
        <taxon>Actinomycetota</taxon>
        <taxon>Actinomycetes</taxon>
        <taxon>Propionibacteriales</taxon>
        <taxon>Nocardioidaceae</taxon>
        <taxon>Aeromicrobium</taxon>
    </lineage>
</organism>
<proteinExistence type="predicted"/>
<reference evidence="2 3" key="1">
    <citation type="submission" date="2018-10" db="EMBL/GenBank/DDBJ databases">
        <title>Aeromicrobium sp. 9W16Y-2 whole genome shotgun sequence.</title>
        <authorList>
            <person name="Li F."/>
        </authorList>
    </citation>
    <scope>NUCLEOTIDE SEQUENCE [LARGE SCALE GENOMIC DNA]</scope>
    <source>
        <strain evidence="2 3">9W16Y-2</strain>
    </source>
</reference>
<sequence length="317" mass="33059">MLVSAALAALLSGCGASAVERGSVAQALAVAPGDAFEASFTDWSRVNEGDLASAVREGLRDDSLTRSTIAPQSLVWEQVFGFSPQSLDWELTARSASGAILAFGWSSALSDDEVQAGLEQAGYERDGDRWELGADTALPASLSGVMAVVELDPGRRMLVAADTPEAFTEGSLLDRRGVAEVAGSLEGTPRSALFQDGPATCASGGVSGRGTQVEEQGTEAARRAGRLKEPVWSVRAVDGERFFVAAAFDSPATATDQARVRERLATGPFIGRAGLVEDVLRLTRVATRESVAMLAFTRESTGPSMMSTTGPLLLAGC</sequence>
<evidence type="ECO:0000313" key="3">
    <source>
        <dbReference type="Proteomes" id="UP000282515"/>
    </source>
</evidence>
<keyword evidence="3" id="KW-1185">Reference proteome</keyword>
<name>A0A3L8PIF2_9ACTN</name>
<comment type="caution">
    <text evidence="2">The sequence shown here is derived from an EMBL/GenBank/DDBJ whole genome shotgun (WGS) entry which is preliminary data.</text>
</comment>
<feature type="chain" id="PRO_5018080018" evidence="1">
    <location>
        <begin position="19"/>
        <end position="317"/>
    </location>
</feature>
<dbReference type="Proteomes" id="UP000282515">
    <property type="component" value="Unassembled WGS sequence"/>
</dbReference>
<feature type="signal peptide" evidence="1">
    <location>
        <begin position="1"/>
        <end position="18"/>
    </location>
</feature>
<dbReference type="EMBL" id="RDBF01000012">
    <property type="protein sequence ID" value="RLV54900.1"/>
    <property type="molecule type" value="Genomic_DNA"/>
</dbReference>
<evidence type="ECO:0000313" key="2">
    <source>
        <dbReference type="EMBL" id="RLV54900.1"/>
    </source>
</evidence>